<name>A0A7S8CCJ4_9BACI</name>
<dbReference type="InterPro" id="IPR023162">
    <property type="entry name" value="Apc36109-like_dom_sf"/>
</dbReference>
<dbReference type="InterPro" id="IPR015053">
    <property type="entry name" value="DUF1871"/>
</dbReference>
<dbReference type="EMBL" id="CP049742">
    <property type="protein sequence ID" value="QPC47336.1"/>
    <property type="molecule type" value="Genomic_DNA"/>
</dbReference>
<sequence length="85" mass="9856">MDVVELNLALVDTLQKWDPLRIGEENYETEIADVIQAVHKLTDEEKLAKEIQFIYEFSYEQIIPLQSCKSVAKQLLSLKEISECQ</sequence>
<dbReference type="KEGG" id="mcui:G8O30_10435"/>
<keyword evidence="2" id="KW-1185">Reference proteome</keyword>
<protein>
    <submittedName>
        <fullName evidence="1">DUF1871 family protein</fullName>
    </submittedName>
</protein>
<dbReference type="Proteomes" id="UP000593626">
    <property type="component" value="Chromosome"/>
</dbReference>
<evidence type="ECO:0000313" key="1">
    <source>
        <dbReference type="EMBL" id="QPC47336.1"/>
    </source>
</evidence>
<proteinExistence type="predicted"/>
<organism evidence="1 2">
    <name type="scientific">Mangrovibacillus cuniculi</name>
    <dbReference type="NCBI Taxonomy" id="2593652"/>
    <lineage>
        <taxon>Bacteria</taxon>
        <taxon>Bacillati</taxon>
        <taxon>Bacillota</taxon>
        <taxon>Bacilli</taxon>
        <taxon>Bacillales</taxon>
        <taxon>Bacillaceae</taxon>
        <taxon>Mangrovibacillus</taxon>
    </lineage>
</organism>
<gene>
    <name evidence="1" type="ORF">G8O30_10435</name>
</gene>
<dbReference type="AlphaFoldDB" id="A0A7S8CCJ4"/>
<dbReference type="RefSeq" id="WP_239672007.1">
    <property type="nucleotide sequence ID" value="NZ_CP049742.1"/>
</dbReference>
<dbReference type="Pfam" id="PF08958">
    <property type="entry name" value="DUF1871"/>
    <property type="match status" value="1"/>
</dbReference>
<reference evidence="1 2" key="1">
    <citation type="submission" date="2019-07" db="EMBL/GenBank/DDBJ databases">
        <title>Genome sequence of 2 isolates from Red Sea Mangroves.</title>
        <authorList>
            <person name="Sefrji F."/>
            <person name="Michoud G."/>
            <person name="Merlino G."/>
            <person name="Daffonchio D."/>
        </authorList>
    </citation>
    <scope>NUCLEOTIDE SEQUENCE [LARGE SCALE GENOMIC DNA]</scope>
    <source>
        <strain evidence="1 2">R1DC41</strain>
    </source>
</reference>
<evidence type="ECO:0000313" key="2">
    <source>
        <dbReference type="Proteomes" id="UP000593626"/>
    </source>
</evidence>
<dbReference type="SUPFAM" id="SSF116922">
    <property type="entry name" value="YugE-like"/>
    <property type="match status" value="1"/>
</dbReference>
<dbReference type="Gene3D" id="1.10.340.20">
    <property type="entry name" value="Apc36109-like domain"/>
    <property type="match status" value="1"/>
</dbReference>
<accession>A0A7S8CCJ4</accession>